<accession>D3B0I8</accession>
<dbReference type="Gene3D" id="2.130.10.10">
    <property type="entry name" value="YVTN repeat-like/Quinoprotein amine dehydrogenase"/>
    <property type="match status" value="1"/>
</dbReference>
<feature type="compositionally biased region" description="Low complexity" evidence="1">
    <location>
        <begin position="1"/>
        <end position="14"/>
    </location>
</feature>
<feature type="compositionally biased region" description="Polar residues" evidence="1">
    <location>
        <begin position="132"/>
        <end position="153"/>
    </location>
</feature>
<dbReference type="InterPro" id="IPR015943">
    <property type="entry name" value="WD40/YVTN_repeat-like_dom_sf"/>
</dbReference>
<dbReference type="InterPro" id="IPR036322">
    <property type="entry name" value="WD40_repeat_dom_sf"/>
</dbReference>
<keyword evidence="3" id="KW-1185">Reference proteome</keyword>
<evidence type="ECO:0000313" key="2">
    <source>
        <dbReference type="EMBL" id="EFA84812.1"/>
    </source>
</evidence>
<name>D3B0I8_HETP5</name>
<feature type="compositionally biased region" description="Low complexity" evidence="1">
    <location>
        <begin position="191"/>
        <end position="200"/>
    </location>
</feature>
<sequence>MTSTISAGSTTSPVAGGGAAATGSNTQQSSRADVVNYVVFKSKGHQNTVFTPMDIHPVNPWVLFADGDNNIVIQNYVTSQKILNFSIGQHEEERRELHLLQRKIPTLSNLSISSPPTPPSASQASPSSPSPMTNLLMSPSLSQAHRSPNNTVRLNTSNSNNNLASSNIGGGGGGSGGSGLSNDHISGVGSGNTVGSSRSTTIGDSSDLLINEKLEKLGQIRFLHFYDRHTRLVKERKSKTSQAKSGVAASSSKVNNSIGSDDYIVVVADNRILFINYHSQRIREVKVPIFDFKPPTSIEFFSNLPLVAFGSSDSVIRLWNVDKWELEKPLTGGHSKNNTTILKMKSIENSDGDYLVTCGSDGYTCLWNLKTSSLQNQFPKVHDIIDLSYDSITGNILVLTSDRDIKDIMWKKRVPIVGYDFTS</sequence>
<dbReference type="SUPFAM" id="SSF50978">
    <property type="entry name" value="WD40 repeat-like"/>
    <property type="match status" value="1"/>
</dbReference>
<dbReference type="STRING" id="670386.D3B0I8"/>
<evidence type="ECO:0000256" key="1">
    <source>
        <dbReference type="SAM" id="MobiDB-lite"/>
    </source>
</evidence>
<feature type="region of interest" description="Disordered" evidence="1">
    <location>
        <begin position="1"/>
        <end position="28"/>
    </location>
</feature>
<dbReference type="EMBL" id="ADBJ01000008">
    <property type="protein sequence ID" value="EFA84812.1"/>
    <property type="molecule type" value="Genomic_DNA"/>
</dbReference>
<dbReference type="Pfam" id="PF00400">
    <property type="entry name" value="WD40"/>
    <property type="match status" value="1"/>
</dbReference>
<dbReference type="SMART" id="SM00320">
    <property type="entry name" value="WD40"/>
    <property type="match status" value="2"/>
</dbReference>
<dbReference type="Proteomes" id="UP000001396">
    <property type="component" value="Unassembled WGS sequence"/>
</dbReference>
<dbReference type="RefSeq" id="XP_020436923.1">
    <property type="nucleotide sequence ID" value="XM_020572806.1"/>
</dbReference>
<dbReference type="InParanoid" id="D3B0I8"/>
<dbReference type="InterPro" id="IPR001680">
    <property type="entry name" value="WD40_rpt"/>
</dbReference>
<dbReference type="PANTHER" id="PTHR45521">
    <property type="entry name" value="TSET COMPLEX MEMBER TSTF"/>
    <property type="match status" value="1"/>
</dbReference>
<dbReference type="InterPro" id="IPR053290">
    <property type="entry name" value="TSET_complex_member"/>
</dbReference>
<dbReference type="PANTHER" id="PTHR45521:SF2">
    <property type="entry name" value="TRANSDUCIN_WD40 REPEAT-LIKE SUPERFAMILY PROTEIN"/>
    <property type="match status" value="1"/>
</dbReference>
<evidence type="ECO:0000313" key="3">
    <source>
        <dbReference type="Proteomes" id="UP000001396"/>
    </source>
</evidence>
<feature type="compositionally biased region" description="Low complexity" evidence="1">
    <location>
        <begin position="108"/>
        <end position="131"/>
    </location>
</feature>
<comment type="caution">
    <text evidence="2">The sequence shown here is derived from an EMBL/GenBank/DDBJ whole genome shotgun (WGS) entry which is preliminary data.</text>
</comment>
<feature type="compositionally biased region" description="Low complexity" evidence="1">
    <location>
        <begin position="154"/>
        <end position="167"/>
    </location>
</feature>
<proteinExistence type="predicted"/>
<dbReference type="AlphaFoldDB" id="D3B0I8"/>
<protein>
    <submittedName>
        <fullName evidence="2">Uncharacterized protein</fullName>
    </submittedName>
</protein>
<organism evidence="2 3">
    <name type="scientific">Heterostelium pallidum (strain ATCC 26659 / Pp 5 / PN500)</name>
    <name type="common">Cellular slime mold</name>
    <name type="synonym">Polysphondylium pallidum</name>
    <dbReference type="NCBI Taxonomy" id="670386"/>
    <lineage>
        <taxon>Eukaryota</taxon>
        <taxon>Amoebozoa</taxon>
        <taxon>Evosea</taxon>
        <taxon>Eumycetozoa</taxon>
        <taxon>Dictyostelia</taxon>
        <taxon>Acytosteliales</taxon>
        <taxon>Acytosteliaceae</taxon>
        <taxon>Heterostelium</taxon>
    </lineage>
</organism>
<feature type="region of interest" description="Disordered" evidence="1">
    <location>
        <begin position="108"/>
        <end position="200"/>
    </location>
</feature>
<gene>
    <name evidence="2" type="ORF">PPL_01805</name>
</gene>
<dbReference type="GeneID" id="31357332"/>
<feature type="compositionally biased region" description="Gly residues" evidence="1">
    <location>
        <begin position="168"/>
        <end position="179"/>
    </location>
</feature>
<reference evidence="2 3" key="1">
    <citation type="journal article" date="2011" name="Genome Res.">
        <title>Phylogeny-wide analysis of social amoeba genomes highlights ancient origins for complex intercellular communication.</title>
        <authorList>
            <person name="Heidel A.J."/>
            <person name="Lawal H.M."/>
            <person name="Felder M."/>
            <person name="Schilde C."/>
            <person name="Helps N.R."/>
            <person name="Tunggal B."/>
            <person name="Rivero F."/>
            <person name="John U."/>
            <person name="Schleicher M."/>
            <person name="Eichinger L."/>
            <person name="Platzer M."/>
            <person name="Noegel A.A."/>
            <person name="Schaap P."/>
            <person name="Gloeckner G."/>
        </authorList>
    </citation>
    <scope>NUCLEOTIDE SEQUENCE [LARGE SCALE GENOMIC DNA]</scope>
    <source>
        <strain evidence="3">ATCC 26659 / Pp 5 / PN500</strain>
    </source>
</reference>